<keyword evidence="9" id="KW-1185">Reference proteome</keyword>
<dbReference type="Pfam" id="PF00892">
    <property type="entry name" value="EamA"/>
    <property type="match status" value="2"/>
</dbReference>
<dbReference type="PaxDb" id="584708-Apau_0376"/>
<feature type="transmembrane region" description="Helical" evidence="6">
    <location>
        <begin position="186"/>
        <end position="206"/>
    </location>
</feature>
<proteinExistence type="inferred from homology"/>
<evidence type="ECO:0000313" key="8">
    <source>
        <dbReference type="EMBL" id="EFQ22810.1"/>
    </source>
</evidence>
<evidence type="ECO:0000313" key="9">
    <source>
        <dbReference type="Proteomes" id="UP000005096"/>
    </source>
</evidence>
<evidence type="ECO:0000256" key="4">
    <source>
        <dbReference type="ARBA" id="ARBA00022989"/>
    </source>
</evidence>
<comment type="similarity">
    <text evidence="2">Belongs to the EamA transporter family.</text>
</comment>
<dbReference type="SUPFAM" id="SSF103481">
    <property type="entry name" value="Multidrug resistance efflux transporter EmrE"/>
    <property type="match status" value="2"/>
</dbReference>
<feature type="transmembrane region" description="Helical" evidence="6">
    <location>
        <begin position="40"/>
        <end position="60"/>
    </location>
</feature>
<dbReference type="InterPro" id="IPR050638">
    <property type="entry name" value="AA-Vitamin_Transporters"/>
</dbReference>
<dbReference type="GO" id="GO:0016020">
    <property type="term" value="C:membrane"/>
    <property type="evidence" value="ECO:0007669"/>
    <property type="project" value="UniProtKB-SubCell"/>
</dbReference>
<dbReference type="AlphaFoldDB" id="E3CZ37"/>
<reference evidence="8 9" key="1">
    <citation type="journal article" date="2010" name="Stand. Genomic Sci.">
        <title>Non-contiguous finished genome sequence of Aminomonas paucivorans type strain (GLU-3).</title>
        <authorList>
            <person name="Pitluck S."/>
            <person name="Yasawong M."/>
            <person name="Held B."/>
            <person name="Lapidus A."/>
            <person name="Nolan M."/>
            <person name="Copeland A."/>
            <person name="Lucas S."/>
            <person name="Del Rio T.G."/>
            <person name="Tice H."/>
            <person name="Cheng J.F."/>
            <person name="Chertkov O."/>
            <person name="Goodwin L."/>
            <person name="Tapia R."/>
            <person name="Han C."/>
            <person name="Liolios K."/>
            <person name="Ivanova N."/>
            <person name="Mavromatis K."/>
            <person name="Ovchinnikova G."/>
            <person name="Pati A."/>
            <person name="Chen A."/>
            <person name="Palaniappan K."/>
            <person name="Land M."/>
            <person name="Hauser L."/>
            <person name="Chang Y.J."/>
            <person name="Jeffries C.D."/>
            <person name="Pukall R."/>
            <person name="Spring S."/>
            <person name="Rohde M."/>
            <person name="Sikorski J."/>
            <person name="Goker M."/>
            <person name="Woyke T."/>
            <person name="Bristow J."/>
            <person name="Eisen J.A."/>
            <person name="Markowitz V."/>
            <person name="Hugenholtz P."/>
            <person name="Kyrpides N.C."/>
            <person name="Klenk H.P."/>
        </authorList>
    </citation>
    <scope>NUCLEOTIDE SEQUENCE [LARGE SCALE GENOMIC DNA]</scope>
    <source>
        <strain evidence="8 9">DSM 12260</strain>
    </source>
</reference>
<dbReference type="InterPro" id="IPR000620">
    <property type="entry name" value="EamA_dom"/>
</dbReference>
<dbReference type="STRING" id="584708.Apau_0376"/>
<feature type="transmembrane region" description="Helical" evidence="6">
    <location>
        <begin position="72"/>
        <end position="89"/>
    </location>
</feature>
<name>E3CZ37_9BACT</name>
<evidence type="ECO:0000259" key="7">
    <source>
        <dbReference type="Pfam" id="PF00892"/>
    </source>
</evidence>
<feature type="transmembrane region" description="Helical" evidence="6">
    <location>
        <begin position="153"/>
        <end position="174"/>
    </location>
</feature>
<evidence type="ECO:0000256" key="6">
    <source>
        <dbReference type="SAM" id="Phobius"/>
    </source>
</evidence>
<comment type="subcellular location">
    <subcellularLocation>
        <location evidence="1">Membrane</location>
        <topology evidence="1">Multi-pass membrane protein</topology>
    </subcellularLocation>
</comment>
<feature type="transmembrane region" description="Helical" evidence="6">
    <location>
        <begin position="218"/>
        <end position="238"/>
    </location>
</feature>
<feature type="domain" description="EamA" evidence="7">
    <location>
        <begin position="14"/>
        <end position="143"/>
    </location>
</feature>
<feature type="domain" description="EamA" evidence="7">
    <location>
        <begin position="155"/>
        <end position="292"/>
    </location>
</feature>
<keyword evidence="3 6" id="KW-0812">Transmembrane</keyword>
<feature type="transmembrane region" description="Helical" evidence="6">
    <location>
        <begin position="129"/>
        <end position="147"/>
    </location>
</feature>
<protein>
    <recommendedName>
        <fullName evidence="7">EamA domain-containing protein</fullName>
    </recommendedName>
</protein>
<dbReference type="InterPro" id="IPR037185">
    <property type="entry name" value="EmrE-like"/>
</dbReference>
<keyword evidence="4 6" id="KW-1133">Transmembrane helix</keyword>
<gene>
    <name evidence="8" type="ORF">Apau_0376</name>
</gene>
<evidence type="ECO:0000256" key="3">
    <source>
        <dbReference type="ARBA" id="ARBA00022692"/>
    </source>
</evidence>
<evidence type="ECO:0000256" key="2">
    <source>
        <dbReference type="ARBA" id="ARBA00007362"/>
    </source>
</evidence>
<dbReference type="eggNOG" id="COG0697">
    <property type="taxonomic scope" value="Bacteria"/>
</dbReference>
<sequence>MRSAETANLFRGRACALGAVLFWGVSFVAAKAALRELPPGLLVWVRCTLGAGVFTLAALLRGSELRIPRDQRLYLAVLGVMGIPFHLMIQSVGLLTVSASATAWILAVSPALVALLGWAFLGERLGAKGAGGIALAMTGVFLVAGGGKGPLGYTLGDGLVLLSALNWAAFCVASRRGLKVLSPAQMGWAIMVLGWIASFPLLALPGCDLTVLARLSPAGWGAALFLGVGCSGLAYALWYDALLVLPVAQAGAFQYLQPLVAVLTGWFLLGETPTWPLLAGGGAILAGVSILSRSGRH</sequence>
<dbReference type="PANTHER" id="PTHR32322">
    <property type="entry name" value="INNER MEMBRANE TRANSPORTER"/>
    <property type="match status" value="1"/>
</dbReference>
<evidence type="ECO:0000256" key="1">
    <source>
        <dbReference type="ARBA" id="ARBA00004141"/>
    </source>
</evidence>
<dbReference type="Gene3D" id="1.10.3730.20">
    <property type="match status" value="1"/>
</dbReference>
<dbReference type="EMBL" id="CM001022">
    <property type="protein sequence ID" value="EFQ22810.1"/>
    <property type="molecule type" value="Genomic_DNA"/>
</dbReference>
<feature type="transmembrane region" description="Helical" evidence="6">
    <location>
        <begin position="275"/>
        <end position="292"/>
    </location>
</feature>
<keyword evidence="5 6" id="KW-0472">Membrane</keyword>
<accession>E3CZ37</accession>
<feature type="transmembrane region" description="Helical" evidence="6">
    <location>
        <begin position="250"/>
        <end position="269"/>
    </location>
</feature>
<dbReference type="Proteomes" id="UP000005096">
    <property type="component" value="Chromosome"/>
</dbReference>
<dbReference type="HOGENOM" id="CLU_033863_4_2_0"/>
<feature type="transmembrane region" description="Helical" evidence="6">
    <location>
        <begin position="101"/>
        <end position="122"/>
    </location>
</feature>
<evidence type="ECO:0000256" key="5">
    <source>
        <dbReference type="ARBA" id="ARBA00023136"/>
    </source>
</evidence>
<dbReference type="RefSeq" id="WP_006299957.1">
    <property type="nucleotide sequence ID" value="NZ_CM001022.1"/>
</dbReference>
<organism evidence="8 9">
    <name type="scientific">Aminomonas paucivorans DSM 12260</name>
    <dbReference type="NCBI Taxonomy" id="584708"/>
    <lineage>
        <taxon>Bacteria</taxon>
        <taxon>Thermotogati</taxon>
        <taxon>Synergistota</taxon>
        <taxon>Synergistia</taxon>
        <taxon>Synergistales</taxon>
        <taxon>Synergistaceae</taxon>
        <taxon>Aminomonas</taxon>
    </lineage>
</organism>
<dbReference type="PANTHER" id="PTHR32322:SF2">
    <property type="entry name" value="EAMA DOMAIN-CONTAINING PROTEIN"/>
    <property type="match status" value="1"/>
</dbReference>